<dbReference type="Gene3D" id="1.10.10.60">
    <property type="entry name" value="Homeodomain-like"/>
    <property type="match status" value="1"/>
</dbReference>
<accession>A0A0L0TEP9</accession>
<sequence>MPPGDVTEDLCRVSIYRLSRPSLDPAGSRADSTLPGGAVAAGGSDDVLAALAALGINVTAAASGAVLFKVHEWLALEAHDLAVNPDQYTFADAPPTVRKVLDKLERPEKDDEAASVAETANTDGELGDEPRVGPAGAGAAPANAKPTAPPPPPQVNLSGIRRRWLFTTKVLTWWVPSRLLEWWGHMERPDIQQAWREKVALCIIIGALSAVMLFFITGFGDLLCPQSHLFSTKQLFALNTDPSTSKSNVFALHGVVYDATGYLHPNVAGFSQQKYLNLRGTADAQAFFPRWDPSTGAAPAVCGTGRTFDVTQMDSAKCTTRALTASNYTAYCHDYISLANKVLYRDPKLGWARYGTMAYALGEISLHASSESAWIVIRDKVYDVTALLGPNSPLPSVQVDLLAANAGKDISTYGATYVNVGCLDATAYIGVVDRRDETVCLVGQYILMGVTYVMVAVMVIKFLSALQLGSKRRPEDIDRFVIMQVPCYSESTESLKKTIDSLSLTSYNDTRKLLFIVADGMVKGSGNDKPTPDLVLDILGVPDADRNAQPFSYHAIGEGSKAHNKGKVYSGLYRIQGRAVPYMVVVKCGTEKETAKAGNRGKRDSQMVLMRFLNKVFFNAPMTPLELEMYRHIRNVIGVPPGSYEFLLCVDADTEVGPECLTRLISACINDSKIMGLCGETKIANEKQTWVTMIQVYEYYISHHLAKAFESLFGSVTCLPGCFCMYKLFSTRKEKRTPLVIAPQIIQDYSEPNVDTLHKKNLLMLGEDRYLTTLLLKFFPEYKMKFTPDSWCLTIVPEKFSILLSQRRRWINSTIHNLFELTTVSDLCGCLIFSMRFVVLLDLFATLVMPASVGYLFYMIYLVVQDSEAHKQALILVGVTYGLQAVIFLIKRQWQHIGWMIIHVIAMPVFYMYIPLYSFWHFDDFSWGATRRIEGDSGKGGHEGDNDHFDPATIPTAKWDDYKRLKRTEASLMEIAKSADVLNTPATAATASPRKAGKMSGKSPSLANLRSAASTTADGGVELGVYSSASNLLALNKSMSMSNMLTPATGKMGSMVGMSPSMNQLFAPPSAASAAVSRVGVAAPPGMPTDHEIWAAVRAIMMAHDLATLTKKKVRAELAARFQVDLASRREVINACIEAVLAEMPC</sequence>
<dbReference type="OrthoDB" id="370884at2759"/>
<reference evidence="14" key="2">
    <citation type="submission" date="2009-11" db="EMBL/GenBank/DDBJ databases">
        <title>The Genome Sequence of Allomyces macrogynus strain ATCC 38327.</title>
        <authorList>
            <consortium name="The Broad Institute Genome Sequencing Platform"/>
            <person name="Russ C."/>
            <person name="Cuomo C."/>
            <person name="Shea T."/>
            <person name="Young S.K."/>
            <person name="Zeng Q."/>
            <person name="Koehrsen M."/>
            <person name="Haas B."/>
            <person name="Borodovsky M."/>
            <person name="Guigo R."/>
            <person name="Alvarado L."/>
            <person name="Berlin A."/>
            <person name="Borenstein D."/>
            <person name="Chen Z."/>
            <person name="Engels R."/>
            <person name="Freedman E."/>
            <person name="Gellesch M."/>
            <person name="Goldberg J."/>
            <person name="Griggs A."/>
            <person name="Gujja S."/>
            <person name="Heiman D."/>
            <person name="Hepburn T."/>
            <person name="Howarth C."/>
            <person name="Jen D."/>
            <person name="Larson L."/>
            <person name="Lewis B."/>
            <person name="Mehta T."/>
            <person name="Park D."/>
            <person name="Pearson M."/>
            <person name="Roberts A."/>
            <person name="Saif S."/>
            <person name="Shenoy N."/>
            <person name="Sisk P."/>
            <person name="Stolte C."/>
            <person name="Sykes S."/>
            <person name="Walk T."/>
            <person name="White J."/>
            <person name="Yandava C."/>
            <person name="Burger G."/>
            <person name="Gray M.W."/>
            <person name="Holland P.W.H."/>
            <person name="King N."/>
            <person name="Lang F.B.F."/>
            <person name="Roger A.J."/>
            <person name="Ruiz-Trillo I."/>
            <person name="Lander E."/>
            <person name="Nusbaum C."/>
        </authorList>
    </citation>
    <scope>NUCLEOTIDE SEQUENCE [LARGE SCALE GENOMIC DNA]</scope>
    <source>
        <strain evidence="14">ATCC 38327</strain>
    </source>
</reference>
<feature type="region of interest" description="Disordered" evidence="10">
    <location>
        <begin position="105"/>
        <end position="155"/>
    </location>
</feature>
<evidence type="ECO:0000256" key="4">
    <source>
        <dbReference type="ARBA" id="ARBA00022676"/>
    </source>
</evidence>
<reference evidence="13 14" key="1">
    <citation type="submission" date="2009-11" db="EMBL/GenBank/DDBJ databases">
        <title>Annotation of Allomyces macrogynus ATCC 38327.</title>
        <authorList>
            <consortium name="The Broad Institute Genome Sequencing Platform"/>
            <person name="Russ C."/>
            <person name="Cuomo C."/>
            <person name="Burger G."/>
            <person name="Gray M.W."/>
            <person name="Holland P.W.H."/>
            <person name="King N."/>
            <person name="Lang F.B.F."/>
            <person name="Roger A.J."/>
            <person name="Ruiz-Trillo I."/>
            <person name="Young S.K."/>
            <person name="Zeng Q."/>
            <person name="Gargeya S."/>
            <person name="Fitzgerald M."/>
            <person name="Haas B."/>
            <person name="Abouelleil A."/>
            <person name="Alvarado L."/>
            <person name="Arachchi H.M."/>
            <person name="Berlin A."/>
            <person name="Chapman S.B."/>
            <person name="Gearin G."/>
            <person name="Goldberg J."/>
            <person name="Griggs A."/>
            <person name="Gujja S."/>
            <person name="Hansen M."/>
            <person name="Heiman D."/>
            <person name="Howarth C."/>
            <person name="Larimer J."/>
            <person name="Lui A."/>
            <person name="MacDonald P.J.P."/>
            <person name="McCowen C."/>
            <person name="Montmayeur A."/>
            <person name="Murphy C."/>
            <person name="Neiman D."/>
            <person name="Pearson M."/>
            <person name="Priest M."/>
            <person name="Roberts A."/>
            <person name="Saif S."/>
            <person name="Shea T."/>
            <person name="Sisk P."/>
            <person name="Stolte C."/>
            <person name="Sykes S."/>
            <person name="Wortman J."/>
            <person name="Nusbaum C."/>
            <person name="Birren B."/>
        </authorList>
    </citation>
    <scope>NUCLEOTIDE SEQUENCE [LARGE SCALE GENOMIC DNA]</scope>
    <source>
        <strain evidence="13 14">ATCC 38327</strain>
    </source>
</reference>
<feature type="region of interest" description="Disordered" evidence="10">
    <location>
        <begin position="986"/>
        <end position="1011"/>
    </location>
</feature>
<keyword evidence="14" id="KW-1185">Reference proteome</keyword>
<dbReference type="InterPro" id="IPR004835">
    <property type="entry name" value="Chitin_synth"/>
</dbReference>
<feature type="transmembrane region" description="Helical" evidence="11">
    <location>
        <begin position="897"/>
        <end position="920"/>
    </location>
</feature>
<evidence type="ECO:0000256" key="11">
    <source>
        <dbReference type="SAM" id="Phobius"/>
    </source>
</evidence>
<dbReference type="InterPro" id="IPR001199">
    <property type="entry name" value="Cyt_B5-like_heme/steroid-bd"/>
</dbReference>
<evidence type="ECO:0000256" key="8">
    <source>
        <dbReference type="ARBA" id="ARBA00023136"/>
    </source>
</evidence>
<dbReference type="SUPFAM" id="SSF109715">
    <property type="entry name" value="DEK C-terminal domain"/>
    <property type="match status" value="1"/>
</dbReference>
<organism evidence="13 14">
    <name type="scientific">Allomyces macrogynus (strain ATCC 38327)</name>
    <name type="common">Allomyces javanicus var. macrogynus</name>
    <dbReference type="NCBI Taxonomy" id="578462"/>
    <lineage>
        <taxon>Eukaryota</taxon>
        <taxon>Fungi</taxon>
        <taxon>Fungi incertae sedis</taxon>
        <taxon>Blastocladiomycota</taxon>
        <taxon>Blastocladiomycetes</taxon>
        <taxon>Blastocladiales</taxon>
        <taxon>Blastocladiaceae</taxon>
        <taxon>Allomyces</taxon>
    </lineage>
</organism>
<evidence type="ECO:0000313" key="13">
    <source>
        <dbReference type="EMBL" id="KNE73222.1"/>
    </source>
</evidence>
<gene>
    <name evidence="13" type="ORF">AMAG_20713</name>
</gene>
<dbReference type="InterPro" id="IPR014876">
    <property type="entry name" value="DEK_C"/>
</dbReference>
<feature type="compositionally biased region" description="Low complexity" evidence="10">
    <location>
        <begin position="133"/>
        <end position="146"/>
    </location>
</feature>
<dbReference type="Proteomes" id="UP000054350">
    <property type="component" value="Unassembled WGS sequence"/>
</dbReference>
<evidence type="ECO:0000256" key="1">
    <source>
        <dbReference type="ARBA" id="ARBA00004651"/>
    </source>
</evidence>
<dbReference type="SMART" id="SM01117">
    <property type="entry name" value="Cyt-b5"/>
    <property type="match status" value="1"/>
</dbReference>
<feature type="compositionally biased region" description="Polar residues" evidence="10">
    <location>
        <begin position="1002"/>
        <end position="1011"/>
    </location>
</feature>
<evidence type="ECO:0000256" key="5">
    <source>
        <dbReference type="ARBA" id="ARBA00022679"/>
    </source>
</evidence>
<feature type="transmembrane region" description="Helical" evidence="11">
    <location>
        <begin position="873"/>
        <end position="890"/>
    </location>
</feature>
<dbReference type="EC" id="2.4.1.16" evidence="2"/>
<dbReference type="SUPFAM" id="SSF53448">
    <property type="entry name" value="Nucleotide-diphospho-sugar transferases"/>
    <property type="match status" value="1"/>
</dbReference>
<evidence type="ECO:0000256" key="10">
    <source>
        <dbReference type="SAM" id="MobiDB-lite"/>
    </source>
</evidence>
<dbReference type="GO" id="GO:0005886">
    <property type="term" value="C:plasma membrane"/>
    <property type="evidence" value="ECO:0007669"/>
    <property type="project" value="UniProtKB-SubCell"/>
</dbReference>
<dbReference type="InterPro" id="IPR036400">
    <property type="entry name" value="Cyt_B5-like_heme/steroid_sf"/>
</dbReference>
<feature type="transmembrane region" description="Helical" evidence="11">
    <location>
        <begin position="837"/>
        <end position="861"/>
    </location>
</feature>
<evidence type="ECO:0000256" key="7">
    <source>
        <dbReference type="ARBA" id="ARBA00022989"/>
    </source>
</evidence>
<dbReference type="AlphaFoldDB" id="A0A0L0TEP9"/>
<dbReference type="GO" id="GO:0004100">
    <property type="term" value="F:chitin synthase activity"/>
    <property type="evidence" value="ECO:0007669"/>
    <property type="project" value="UniProtKB-EC"/>
</dbReference>
<name>A0A0L0TEP9_ALLM3</name>
<evidence type="ECO:0000313" key="14">
    <source>
        <dbReference type="Proteomes" id="UP000054350"/>
    </source>
</evidence>
<dbReference type="Gene3D" id="3.10.120.10">
    <property type="entry name" value="Cytochrome b5-like heme/steroid binding domain"/>
    <property type="match status" value="1"/>
</dbReference>
<dbReference type="Pfam" id="PF08766">
    <property type="entry name" value="DEK_C"/>
    <property type="match status" value="1"/>
</dbReference>
<evidence type="ECO:0000256" key="2">
    <source>
        <dbReference type="ARBA" id="ARBA00012543"/>
    </source>
</evidence>
<dbReference type="GO" id="GO:0006031">
    <property type="term" value="P:chitin biosynthetic process"/>
    <property type="evidence" value="ECO:0007669"/>
    <property type="project" value="TreeGrafter"/>
</dbReference>
<dbReference type="Pfam" id="PF03142">
    <property type="entry name" value="Chitin_synth_2"/>
    <property type="match status" value="1"/>
</dbReference>
<evidence type="ECO:0000256" key="9">
    <source>
        <dbReference type="ARBA" id="ARBA00023180"/>
    </source>
</evidence>
<dbReference type="SUPFAM" id="SSF55856">
    <property type="entry name" value="Cytochrome b5-like heme/steroid binding domain"/>
    <property type="match status" value="1"/>
</dbReference>
<keyword evidence="9" id="KW-0325">Glycoprotein</keyword>
<evidence type="ECO:0000256" key="6">
    <source>
        <dbReference type="ARBA" id="ARBA00022692"/>
    </source>
</evidence>
<dbReference type="Pfam" id="PF00173">
    <property type="entry name" value="Cyt-b5"/>
    <property type="match status" value="1"/>
</dbReference>
<feature type="transmembrane region" description="Helical" evidence="11">
    <location>
        <begin position="47"/>
        <end position="68"/>
    </location>
</feature>
<dbReference type="GO" id="GO:0031505">
    <property type="term" value="P:fungal-type cell wall organization"/>
    <property type="evidence" value="ECO:0007669"/>
    <property type="project" value="TreeGrafter"/>
</dbReference>
<keyword evidence="4" id="KW-0328">Glycosyltransferase</keyword>
<feature type="domain" description="DEK-C" evidence="12">
    <location>
        <begin position="1087"/>
        <end position="1142"/>
    </location>
</feature>
<dbReference type="PANTHER" id="PTHR22914:SF13">
    <property type="entry name" value="CHITIN SYNTHASE"/>
    <property type="match status" value="1"/>
</dbReference>
<feature type="transmembrane region" description="Helical" evidence="11">
    <location>
        <begin position="199"/>
        <end position="220"/>
    </location>
</feature>
<dbReference type="eggNOG" id="KOG2571">
    <property type="taxonomic scope" value="Eukaryota"/>
</dbReference>
<keyword evidence="7 11" id="KW-1133">Transmembrane helix</keyword>
<dbReference type="EMBL" id="GG745391">
    <property type="protein sequence ID" value="KNE73222.1"/>
    <property type="molecule type" value="Genomic_DNA"/>
</dbReference>
<comment type="subcellular location">
    <subcellularLocation>
        <location evidence="1">Cell membrane</location>
        <topology evidence="1">Multi-pass membrane protein</topology>
    </subcellularLocation>
</comment>
<dbReference type="VEuPathDB" id="FungiDB:AMAG_20713"/>
<dbReference type="PROSITE" id="PS51998">
    <property type="entry name" value="DEK_C"/>
    <property type="match status" value="1"/>
</dbReference>
<keyword evidence="6 11" id="KW-0812">Transmembrane</keyword>
<protein>
    <recommendedName>
        <fullName evidence="2">chitin synthase</fullName>
        <ecNumber evidence="2">2.4.1.16</ecNumber>
    </recommendedName>
</protein>
<keyword evidence="3" id="KW-1003">Cell membrane</keyword>
<dbReference type="STRING" id="578462.A0A0L0TEP9"/>
<proteinExistence type="predicted"/>
<dbReference type="InterPro" id="IPR029044">
    <property type="entry name" value="Nucleotide-diphossugar_trans"/>
</dbReference>
<feature type="transmembrane region" description="Helical" evidence="11">
    <location>
        <begin position="442"/>
        <end position="463"/>
    </location>
</feature>
<evidence type="ECO:0000256" key="3">
    <source>
        <dbReference type="ARBA" id="ARBA00022475"/>
    </source>
</evidence>
<dbReference type="PANTHER" id="PTHR22914">
    <property type="entry name" value="CHITIN SYNTHASE"/>
    <property type="match status" value="1"/>
</dbReference>
<dbReference type="GO" id="GO:0030428">
    <property type="term" value="C:cell septum"/>
    <property type="evidence" value="ECO:0007669"/>
    <property type="project" value="TreeGrafter"/>
</dbReference>
<evidence type="ECO:0000259" key="12">
    <source>
        <dbReference type="PROSITE" id="PS51998"/>
    </source>
</evidence>
<keyword evidence="8 11" id="KW-0472">Membrane</keyword>
<keyword evidence="5" id="KW-0808">Transferase</keyword>